<feature type="transmembrane region" description="Helical" evidence="2">
    <location>
        <begin position="212"/>
        <end position="229"/>
    </location>
</feature>
<keyword evidence="2" id="KW-0653">Protein transport</keyword>
<dbReference type="GeneID" id="55631750"/>
<feature type="transmembrane region" description="Helical" evidence="2">
    <location>
        <begin position="124"/>
        <end position="144"/>
    </location>
</feature>
<accession>A0A6M8Y639</accession>
<feature type="compositionally biased region" description="Basic and acidic residues" evidence="4">
    <location>
        <begin position="260"/>
        <end position="270"/>
    </location>
</feature>
<feature type="transmembrane region" description="Helical" evidence="2">
    <location>
        <begin position="58"/>
        <end position="78"/>
    </location>
</feature>
<keyword evidence="2 5" id="KW-0934">Plastid</keyword>
<evidence type="ECO:0000256" key="3">
    <source>
        <dbReference type="SAM" id="Coils"/>
    </source>
</evidence>
<dbReference type="GO" id="GO:0009706">
    <property type="term" value="C:chloroplast inner membrane"/>
    <property type="evidence" value="ECO:0007669"/>
    <property type="project" value="UniProtKB-SubCell"/>
</dbReference>
<sequence length="1772" mass="212402">MILKSFLLGNLVSLCMKIINSVVVVGLYYGFLTTFSIGPSYLFLLRAQVMEKGTEKKVSATTGFITGQLMMFISIYYAPLHLALGRPHTITVLAIPYLLFHFFWNNHKHFLDYGSTTRNSMRNLSIQCVFLNNLIFQLFNLFILPSSMLARLVNIYMFRCNNKMLFVTSSFVGWLIGHILFMKWVELVLVWIWQNLSIISNKYLVSEVRNSMARIFSILFFITCVYYLGRLPSTILTNKLKETSVTEERDVEIETTSETKGTKEEQKGSTEEDPSPSLFSEEKEDPYKIDETEEIRVNGKEKTKDEFHFHFQETGYKKRPVYETSYLYGNQEKENLKLEILKDSQIQKEKKKNMILFGFEKNIFGFEKPLINIFFDYKLWKRPFRYIKNKQFEHSIRNEMSQYFFYTCQSDGKQRICFTYPSSLPTFFEMIQRKIALFITEKLSADELYTSWVYTKEQKEIKLSNEFITRIRTLESGSFTLDRLTRLCNDKTQKEYFPKKYDPLLNGCYRGKKKKNSLITENVIGNSIDTFCINKIYDILFGNQYREFEHKRDTFDKKAFATKIKNEKNYKKVPRWSYKLVKESEQQERESNEDMLADPGFQSRKGKDIVIFTANQQNTNTYNTYLNNLDMPDEISVMRYAEDSDYRRDLIKGSMRAQRRKLPVLQLVERNAQPPFFLDRIEKKNFFSFSIFIFRRIKLIFLNGTSKNTEFTISDYMDEEIQEKKKKQKDKREWEKEKERAGLEIAEKWDNFQHGQIIRSFLLLTQSCLRKYIRLPLLIIAKNICQMLLFQSTEWYQDFKDWTKEIHVKCTYTGVPVSEFPEKWSQEGMQIKIVCPLRLKLRPRSKLQSPYRAYRDRIKNKGQKKGGDVWFLTVWGQESEVPFGHPRKRPSSFEPIFKDFEPLFKELVKELVKKIRKWKKKNNLELKILKVLKERTNFVLKISKEIKTLISKETKTWIIKSVLLIKKVIKTIKELFNFKINSIRLFRFSKIDELSETKKEKDLNKKNRIRHKSSRQIRSMGWTKFSETEKTPKDLPNLTNRTSTIRKEIDKFKKEKNADLKSPKINSSSRKKSTKKLESKTNISKSLKRKKIRLIRKSYSFLKLVIERIYIDIFLSLINIPRINAQLFFEPILKISDKSIYISNNKTKTERIDITKKNTIFFIKSFFYIKNKNSEIYWKLSSLSQAYVLYKLSQNQISNLYNNLQHNRGSRFLKNEIKNYFETERKSKLRDKKLLNSVINQWKNWLRYHYQYDLWKIRWSKLVPQNWRNGINQHSMDQNKDLNKWNSYEEFIHYEKETDYTVDSSVNQKDKFRKHYRYDILSYRYIYYADKKNFYTFVPPLQVNNNQKILYNFNTSKFFDMSGDILFNTYIGNANILDIDKKIDRKYFDWRILDFCLNLGMNEEIRKPSILNLECWFFPNFILLFNVYKRKPWVIPIKFLLFHFNENFSENKNLTEKTKTKGDLFISSNKKKSLEFELETQNHEDKETVDQESAGLVLSNQEKDVDGDYTGSDIKKGKKKKQYKKNLEVEFNFLLERYLFFQMRLDDESFSQKIINNIKFYGLLFRLKNPREIVTAYIQRGEICLDIILIPNNFYFPIRELLKGGIFRIKIEPARLSVKNDGKFFIYQTLSILLIYKSKYQNNQRYPNKRYGFKHIFDKSIVSHQRITGNRDKKNYEFLILENILSTRRRRELRILICLFSRNRKNMDINPVGNSIKNYGQFMILDNNKHCDKLKVFLWPNYRLEDLACINRYWFDTNNGSRFSMVRIHMFN</sequence>
<keyword evidence="2" id="KW-1001">Plastid inner membrane</keyword>
<gene>
    <name evidence="5" type="primary">ycf1</name>
    <name evidence="2" type="synonym">TIC214</name>
</gene>
<dbReference type="GO" id="GO:0015031">
    <property type="term" value="P:protein transport"/>
    <property type="evidence" value="ECO:0007669"/>
    <property type="project" value="UniProtKB-KW"/>
</dbReference>
<dbReference type="Pfam" id="PF05758">
    <property type="entry name" value="Ycf1"/>
    <property type="match status" value="2"/>
</dbReference>
<comment type="function">
    <text evidence="2">Involved in protein precursor import into chloroplasts. May be part of an intermediate translocation complex acting as a protein-conducting channel at the inner envelope.</text>
</comment>
<protein>
    <recommendedName>
        <fullName evidence="2">Protein TIC 214</fullName>
    </recommendedName>
    <alternativeName>
        <fullName evidence="2">Translocon at the inner envelope membrane of chloroplasts 214</fullName>
    </alternativeName>
</protein>
<dbReference type="InterPro" id="IPR008896">
    <property type="entry name" value="TIC214"/>
</dbReference>
<feature type="region of interest" description="Disordered" evidence="4">
    <location>
        <begin position="1060"/>
        <end position="1082"/>
    </location>
</feature>
<geneLocation type="chloroplast" evidence="5"/>
<evidence type="ECO:0000313" key="5">
    <source>
        <dbReference type="EMBL" id="QKK36548.1"/>
    </source>
</evidence>
<comment type="similarity">
    <text evidence="2">Belongs to the TIC214 family.</text>
</comment>
<feature type="region of interest" description="Disordered" evidence="4">
    <location>
        <begin position="247"/>
        <end position="286"/>
    </location>
</feature>
<comment type="subcellular location">
    <subcellularLocation>
        <location evidence="1">Membrane</location>
        <topology evidence="1">Multi-pass membrane protein</topology>
    </subcellularLocation>
    <subcellularLocation>
        <location evidence="2">Plastid</location>
        <location evidence="2">Chloroplast inner membrane</location>
    </subcellularLocation>
</comment>
<organism evidence="5">
    <name type="scientific">Myriophyllum aquaticum</name>
    <dbReference type="NCBI Taxonomy" id="208863"/>
    <lineage>
        <taxon>Eukaryota</taxon>
        <taxon>Viridiplantae</taxon>
        <taxon>Streptophyta</taxon>
        <taxon>Embryophyta</taxon>
        <taxon>Tracheophyta</taxon>
        <taxon>Spermatophyta</taxon>
        <taxon>Magnoliopsida</taxon>
        <taxon>eudicotyledons</taxon>
        <taxon>Gunneridae</taxon>
        <taxon>Pentapetalae</taxon>
        <taxon>Saxifragales</taxon>
        <taxon>Haloragaceae</taxon>
        <taxon>Myriophyllum</taxon>
    </lineage>
</organism>
<evidence type="ECO:0000256" key="1">
    <source>
        <dbReference type="ARBA" id="ARBA00004141"/>
    </source>
</evidence>
<comment type="subunit">
    <text evidence="2">Part of the Tic complex.</text>
</comment>
<keyword evidence="2" id="KW-0472">Membrane</keyword>
<name>A0A6M8Y639_9MAGN</name>
<feature type="transmembrane region" description="Helical" evidence="2">
    <location>
        <begin position="164"/>
        <end position="192"/>
    </location>
</feature>
<keyword evidence="2" id="KW-0812">Transmembrane</keyword>
<feature type="transmembrane region" description="Helical" evidence="2">
    <location>
        <begin position="84"/>
        <end position="104"/>
    </location>
</feature>
<dbReference type="RefSeq" id="YP_009859964.1">
    <property type="nucleotide sequence ID" value="NC_048889.1"/>
</dbReference>
<proteinExistence type="inferred from homology"/>
<reference evidence="5" key="1">
    <citation type="submission" date="2020-04" db="EMBL/GenBank/DDBJ databases">
        <title>The complete chloroplast genome of Myriophyllum aquaticum.</title>
        <authorList>
            <person name="Zhang J."/>
        </authorList>
    </citation>
    <scope>NUCLEOTIDE SEQUENCE</scope>
</reference>
<evidence type="ECO:0000256" key="4">
    <source>
        <dbReference type="SAM" id="MobiDB-lite"/>
    </source>
</evidence>
<keyword evidence="2" id="KW-0813">Transport</keyword>
<evidence type="ECO:0000256" key="2">
    <source>
        <dbReference type="RuleBase" id="RU364085"/>
    </source>
</evidence>
<feature type="transmembrane region" description="Helical" evidence="2">
    <location>
        <begin position="26"/>
        <end position="46"/>
    </location>
</feature>
<feature type="coiled-coil region" evidence="3">
    <location>
        <begin position="717"/>
        <end position="744"/>
    </location>
</feature>
<dbReference type="EMBL" id="MT375030">
    <property type="protein sequence ID" value="QKK36548.1"/>
    <property type="molecule type" value="Genomic_DNA"/>
</dbReference>
<keyword evidence="2" id="KW-1133">Transmembrane helix</keyword>
<keyword evidence="2 5" id="KW-0150">Chloroplast</keyword>
<dbReference type="PANTHER" id="PTHR33163">
    <property type="entry name" value="PROTEIN TIC 214-RELATED"/>
    <property type="match status" value="1"/>
</dbReference>
<keyword evidence="3" id="KW-0175">Coiled coil</keyword>
<dbReference type="PANTHER" id="PTHR33163:SF40">
    <property type="entry name" value="PROTEIN TIC 214"/>
    <property type="match status" value="1"/>
</dbReference>